<comment type="caution">
    <text evidence="3">The sequence shown here is derived from an EMBL/GenBank/DDBJ whole genome shotgun (WGS) entry which is preliminary data.</text>
</comment>
<evidence type="ECO:0000313" key="3">
    <source>
        <dbReference type="EMBL" id="OYD16231.1"/>
    </source>
</evidence>
<protein>
    <submittedName>
        <fullName evidence="3">Endonuclease</fullName>
    </submittedName>
</protein>
<dbReference type="PROSITE" id="PS50164">
    <property type="entry name" value="GIY_YIG"/>
    <property type="match status" value="1"/>
</dbReference>
<evidence type="ECO:0000259" key="2">
    <source>
        <dbReference type="PROSITE" id="PS50164"/>
    </source>
</evidence>
<dbReference type="InterPro" id="IPR000305">
    <property type="entry name" value="GIY-YIG_endonuc"/>
</dbReference>
<accession>A0A235BVI0</accession>
<dbReference type="Pfam" id="PF01541">
    <property type="entry name" value="GIY-YIG"/>
    <property type="match status" value="1"/>
</dbReference>
<name>A0A235BVI0_UNCW3</name>
<gene>
    <name evidence="3" type="ORF">CH333_03905</name>
</gene>
<evidence type="ECO:0000313" key="4">
    <source>
        <dbReference type="Proteomes" id="UP000215215"/>
    </source>
</evidence>
<dbReference type="Proteomes" id="UP000215215">
    <property type="component" value="Unassembled WGS sequence"/>
</dbReference>
<dbReference type="SUPFAM" id="SSF82771">
    <property type="entry name" value="GIY-YIG endonuclease"/>
    <property type="match status" value="1"/>
</dbReference>
<comment type="similarity">
    <text evidence="1">Belongs to the UPF0213 family.</text>
</comment>
<organism evidence="3 4">
    <name type="scientific">candidate division WOR-3 bacterium JGI_Cruoil_03_44_89</name>
    <dbReference type="NCBI Taxonomy" id="1973748"/>
    <lineage>
        <taxon>Bacteria</taxon>
        <taxon>Bacteria division WOR-3</taxon>
    </lineage>
</organism>
<dbReference type="CDD" id="cd10449">
    <property type="entry name" value="GIY-YIG_SLX1_like"/>
    <property type="match status" value="1"/>
</dbReference>
<feature type="domain" description="GIY-YIG" evidence="2">
    <location>
        <begin position="1"/>
        <end position="77"/>
    </location>
</feature>
<dbReference type="InterPro" id="IPR035901">
    <property type="entry name" value="GIY-YIG_endonuc_sf"/>
</dbReference>
<reference evidence="3 4" key="1">
    <citation type="submission" date="2017-07" db="EMBL/GenBank/DDBJ databases">
        <title>Recovery of genomes from metagenomes via a dereplication, aggregation, and scoring strategy.</title>
        <authorList>
            <person name="Sieber C.M."/>
            <person name="Probst A.J."/>
            <person name="Sharrar A."/>
            <person name="Thomas B.C."/>
            <person name="Hess M."/>
            <person name="Tringe S.G."/>
            <person name="Banfield J.F."/>
        </authorList>
    </citation>
    <scope>NUCLEOTIDE SEQUENCE [LARGE SCALE GENOMIC DNA]</scope>
    <source>
        <strain evidence="3">JGI_Cruoil_03_44_89</strain>
    </source>
</reference>
<dbReference type="PANTHER" id="PTHR34477">
    <property type="entry name" value="UPF0213 PROTEIN YHBQ"/>
    <property type="match status" value="1"/>
</dbReference>
<dbReference type="GO" id="GO:0004519">
    <property type="term" value="F:endonuclease activity"/>
    <property type="evidence" value="ECO:0007669"/>
    <property type="project" value="UniProtKB-KW"/>
</dbReference>
<dbReference type="EMBL" id="NOZQ01000078">
    <property type="protein sequence ID" value="OYD16231.1"/>
    <property type="molecule type" value="Genomic_DNA"/>
</dbReference>
<evidence type="ECO:0000256" key="1">
    <source>
        <dbReference type="ARBA" id="ARBA00007435"/>
    </source>
</evidence>
<dbReference type="PANTHER" id="PTHR34477:SF1">
    <property type="entry name" value="UPF0213 PROTEIN YHBQ"/>
    <property type="match status" value="1"/>
</dbReference>
<proteinExistence type="inferred from homology"/>
<keyword evidence="3" id="KW-0378">Hydrolase</keyword>
<keyword evidence="3" id="KW-0540">Nuclease</keyword>
<dbReference type="InterPro" id="IPR050190">
    <property type="entry name" value="UPF0213_domain"/>
</dbReference>
<dbReference type="AlphaFoldDB" id="A0A235BVI0"/>
<keyword evidence="3" id="KW-0255">Endonuclease</keyword>
<dbReference type="Gene3D" id="3.40.1440.10">
    <property type="entry name" value="GIY-YIG endonuclease"/>
    <property type="match status" value="1"/>
</dbReference>
<sequence length="84" mass="9916">MSYYLYALVNNNGRIYVGISCNPKKRLKEHNSGKTKSTKGYRPWKIFFVERCNNRQEAREREKYWKSGIGKEKLKEILCAPVAQ</sequence>